<dbReference type="Proteomes" id="UP000054279">
    <property type="component" value="Unassembled WGS sequence"/>
</dbReference>
<dbReference type="EMBL" id="KN837138">
    <property type="protein sequence ID" value="KIJ41270.1"/>
    <property type="molecule type" value="Genomic_DNA"/>
</dbReference>
<keyword evidence="4" id="KW-1185">Reference proteome</keyword>
<proteinExistence type="predicted"/>
<dbReference type="PANTHER" id="PTHR40465:SF1">
    <property type="entry name" value="DUF6534 DOMAIN-CONTAINING PROTEIN"/>
    <property type="match status" value="1"/>
</dbReference>
<evidence type="ECO:0000313" key="3">
    <source>
        <dbReference type="EMBL" id="KIJ41270.1"/>
    </source>
</evidence>
<feature type="transmembrane region" description="Helical" evidence="1">
    <location>
        <begin position="18"/>
        <end position="40"/>
    </location>
</feature>
<feature type="transmembrane region" description="Helical" evidence="1">
    <location>
        <begin position="254"/>
        <end position="275"/>
    </location>
</feature>
<feature type="transmembrane region" description="Helical" evidence="1">
    <location>
        <begin position="97"/>
        <end position="117"/>
    </location>
</feature>
<feature type="transmembrane region" description="Helical" evidence="1">
    <location>
        <begin position="212"/>
        <end position="234"/>
    </location>
</feature>
<dbReference type="AlphaFoldDB" id="A0A0C9VS70"/>
<name>A0A0C9VS70_SPHS4</name>
<dbReference type="InterPro" id="IPR045339">
    <property type="entry name" value="DUF6534"/>
</dbReference>
<dbReference type="PANTHER" id="PTHR40465">
    <property type="entry name" value="CHROMOSOME 1, WHOLE GENOME SHOTGUN SEQUENCE"/>
    <property type="match status" value="1"/>
</dbReference>
<evidence type="ECO:0000256" key="1">
    <source>
        <dbReference type="SAM" id="Phobius"/>
    </source>
</evidence>
<dbReference type="HOGENOM" id="CLU_046025_5_0_1"/>
<reference evidence="3 4" key="1">
    <citation type="submission" date="2014-06" db="EMBL/GenBank/DDBJ databases">
        <title>Evolutionary Origins and Diversification of the Mycorrhizal Mutualists.</title>
        <authorList>
            <consortium name="DOE Joint Genome Institute"/>
            <consortium name="Mycorrhizal Genomics Consortium"/>
            <person name="Kohler A."/>
            <person name="Kuo A."/>
            <person name="Nagy L.G."/>
            <person name="Floudas D."/>
            <person name="Copeland A."/>
            <person name="Barry K.W."/>
            <person name="Cichocki N."/>
            <person name="Veneault-Fourrey C."/>
            <person name="LaButti K."/>
            <person name="Lindquist E.A."/>
            <person name="Lipzen A."/>
            <person name="Lundell T."/>
            <person name="Morin E."/>
            <person name="Murat C."/>
            <person name="Riley R."/>
            <person name="Ohm R."/>
            <person name="Sun H."/>
            <person name="Tunlid A."/>
            <person name="Henrissat B."/>
            <person name="Grigoriev I.V."/>
            <person name="Hibbett D.S."/>
            <person name="Martin F."/>
        </authorList>
    </citation>
    <scope>NUCLEOTIDE SEQUENCE [LARGE SCALE GENOMIC DNA]</scope>
    <source>
        <strain evidence="3 4">SS14</strain>
    </source>
</reference>
<organism evidence="3 4">
    <name type="scientific">Sphaerobolus stellatus (strain SS14)</name>
    <dbReference type="NCBI Taxonomy" id="990650"/>
    <lineage>
        <taxon>Eukaryota</taxon>
        <taxon>Fungi</taxon>
        <taxon>Dikarya</taxon>
        <taxon>Basidiomycota</taxon>
        <taxon>Agaricomycotina</taxon>
        <taxon>Agaricomycetes</taxon>
        <taxon>Phallomycetidae</taxon>
        <taxon>Geastrales</taxon>
        <taxon>Sphaerobolaceae</taxon>
        <taxon>Sphaerobolus</taxon>
    </lineage>
</organism>
<feature type="transmembrane region" description="Helical" evidence="1">
    <location>
        <begin position="124"/>
        <end position="145"/>
    </location>
</feature>
<keyword evidence="1" id="KW-0472">Membrane</keyword>
<keyword evidence="1" id="KW-0812">Transmembrane</keyword>
<dbReference type="OrthoDB" id="3063206at2759"/>
<feature type="domain" description="DUF6534" evidence="2">
    <location>
        <begin position="184"/>
        <end position="286"/>
    </location>
</feature>
<dbReference type="Pfam" id="PF20152">
    <property type="entry name" value="DUF6534"/>
    <property type="match status" value="1"/>
</dbReference>
<feature type="transmembrane region" description="Helical" evidence="1">
    <location>
        <begin position="179"/>
        <end position="197"/>
    </location>
</feature>
<evidence type="ECO:0000259" key="2">
    <source>
        <dbReference type="Pfam" id="PF20152"/>
    </source>
</evidence>
<evidence type="ECO:0000313" key="4">
    <source>
        <dbReference type="Proteomes" id="UP000054279"/>
    </source>
</evidence>
<gene>
    <name evidence="3" type="ORF">M422DRAFT_255776</name>
</gene>
<protein>
    <recommendedName>
        <fullName evidence="2">DUF6534 domain-containing protein</fullName>
    </recommendedName>
</protein>
<feature type="transmembrane region" description="Helical" evidence="1">
    <location>
        <begin position="52"/>
        <end position="77"/>
    </location>
</feature>
<keyword evidence="1" id="KW-1133">Transmembrane helix</keyword>
<accession>A0A0C9VS70</accession>
<sequence>MADIDLVPINIQPLYGPALVGLVLTAFLSGLVTLQTFFYYRHYLQDPTSLKFYVFFVWLLEITHLIVVFLFVYYYTVLHWGDLKVIGHLTWSWSTQFLLNSFIMALCQFFLIYRVYILSGRNSLLVAILAFFGIIQAAMGIWTFVDGLNGQTMRDFLDFNVQTDKSAHARLLGIPLGDLLSAGVCDTLIAGAVVWYLKGNRTKWNQGLVDKILVYAVGTGALTSICVYITLALVSTMTLASSKYLLNTLLNPQFVAFPTQFFTLAINFPLGQVYTNSILSSLNVRHALRNTKMPSWFGNSDLGSPQAVALPNWNNPTSPPPGNVSIMNLHGEGQRLLLGNQ</sequence>